<sequence length="216" mass="24758">MNLNELLEVSFNPANTILSILLILSVVYWIFTMITGVGDYDIDFDADMDADFDAPDATVEVPQDPSSFIQFLKFLNLDIIPITFFITLVLLFTWLINVNISYFIPLPYWMYFITIVPAFIASLFITKYISMPLKPIFKEINHKGEIAYDYLGRVGVLKSTIEKDKLGMLELVINKDPIKLLVKSKDGSLLKEGEKACIVDENPDKKFYLIEKSYEL</sequence>
<keyword evidence="1" id="KW-1133">Transmembrane helix</keyword>
<keyword evidence="1" id="KW-0812">Transmembrane</keyword>
<feature type="transmembrane region" description="Helical" evidence="1">
    <location>
        <begin position="12"/>
        <end position="31"/>
    </location>
</feature>
<keyword evidence="1" id="KW-0472">Membrane</keyword>
<protein>
    <recommendedName>
        <fullName evidence="4">DUF1449 family protein</fullName>
    </recommendedName>
</protein>
<reference evidence="2" key="2">
    <citation type="submission" date="2020-09" db="EMBL/GenBank/DDBJ databases">
        <authorList>
            <person name="Sun Q."/>
            <person name="Zhou Y."/>
        </authorList>
    </citation>
    <scope>NUCLEOTIDE SEQUENCE</scope>
    <source>
        <strain evidence="2">CGMCC 1.12506</strain>
    </source>
</reference>
<comment type="caution">
    <text evidence="2">The sequence shown here is derived from an EMBL/GenBank/DDBJ whole genome shotgun (WGS) entry which is preliminary data.</text>
</comment>
<dbReference type="Proteomes" id="UP000625735">
    <property type="component" value="Unassembled WGS sequence"/>
</dbReference>
<keyword evidence="3" id="KW-1185">Reference proteome</keyword>
<evidence type="ECO:0000256" key="1">
    <source>
        <dbReference type="SAM" id="Phobius"/>
    </source>
</evidence>
<feature type="transmembrane region" description="Helical" evidence="1">
    <location>
        <begin position="108"/>
        <end position="129"/>
    </location>
</feature>
<feature type="transmembrane region" description="Helical" evidence="1">
    <location>
        <begin position="74"/>
        <end position="96"/>
    </location>
</feature>
<name>A0A917DBF2_9FLAO</name>
<evidence type="ECO:0000313" key="3">
    <source>
        <dbReference type="Proteomes" id="UP000625735"/>
    </source>
</evidence>
<reference evidence="2" key="1">
    <citation type="journal article" date="2014" name="Int. J. Syst. Evol. Microbiol.">
        <title>Complete genome sequence of Corynebacterium casei LMG S-19264T (=DSM 44701T), isolated from a smear-ripened cheese.</title>
        <authorList>
            <consortium name="US DOE Joint Genome Institute (JGI-PGF)"/>
            <person name="Walter F."/>
            <person name="Albersmeier A."/>
            <person name="Kalinowski J."/>
            <person name="Ruckert C."/>
        </authorList>
    </citation>
    <scope>NUCLEOTIDE SEQUENCE</scope>
    <source>
        <strain evidence="2">CGMCC 1.12506</strain>
    </source>
</reference>
<dbReference type="AlphaFoldDB" id="A0A917DBF2"/>
<evidence type="ECO:0008006" key="4">
    <source>
        <dbReference type="Google" id="ProtNLM"/>
    </source>
</evidence>
<organism evidence="2 3">
    <name type="scientific">Flavobacterium orientale</name>
    <dbReference type="NCBI Taxonomy" id="1756020"/>
    <lineage>
        <taxon>Bacteria</taxon>
        <taxon>Pseudomonadati</taxon>
        <taxon>Bacteroidota</taxon>
        <taxon>Flavobacteriia</taxon>
        <taxon>Flavobacteriales</taxon>
        <taxon>Flavobacteriaceae</taxon>
        <taxon>Flavobacterium</taxon>
    </lineage>
</organism>
<dbReference type="RefSeq" id="WP_188361578.1">
    <property type="nucleotide sequence ID" value="NZ_BMFG01000003.1"/>
</dbReference>
<proteinExistence type="predicted"/>
<evidence type="ECO:0000313" key="2">
    <source>
        <dbReference type="EMBL" id="GGD23010.1"/>
    </source>
</evidence>
<accession>A0A917DBF2</accession>
<dbReference type="EMBL" id="BMFG01000003">
    <property type="protein sequence ID" value="GGD23010.1"/>
    <property type="molecule type" value="Genomic_DNA"/>
</dbReference>
<gene>
    <name evidence="2" type="ORF">GCM10011343_11460</name>
</gene>